<comment type="caution">
    <text evidence="2">The sequence shown here is derived from an EMBL/GenBank/DDBJ whole genome shotgun (WGS) entry which is preliminary data.</text>
</comment>
<name>A0A8H6YBW2_9AGAR</name>
<dbReference type="AlphaFoldDB" id="A0A8H6YBW2"/>
<dbReference type="Proteomes" id="UP000620124">
    <property type="component" value="Unassembled WGS sequence"/>
</dbReference>
<proteinExistence type="predicted"/>
<evidence type="ECO:0000313" key="2">
    <source>
        <dbReference type="EMBL" id="KAF7356144.1"/>
    </source>
</evidence>
<gene>
    <name evidence="2" type="ORF">MVEN_00945100</name>
</gene>
<evidence type="ECO:0000313" key="3">
    <source>
        <dbReference type="Proteomes" id="UP000620124"/>
    </source>
</evidence>
<feature type="region of interest" description="Disordered" evidence="1">
    <location>
        <begin position="1"/>
        <end position="23"/>
    </location>
</feature>
<dbReference type="EMBL" id="JACAZI010000007">
    <property type="protein sequence ID" value="KAF7356144.1"/>
    <property type="molecule type" value="Genomic_DNA"/>
</dbReference>
<evidence type="ECO:0000256" key="1">
    <source>
        <dbReference type="SAM" id="MobiDB-lite"/>
    </source>
</evidence>
<sequence>MDAPLHPPLRIDALSTKPLSSKSTQKRLEAFLQDFQDRTTAAQSGHTAVTVQVQKLKDALKDEREAVKAVSKSS</sequence>
<accession>A0A8H6YBW2</accession>
<keyword evidence="3" id="KW-1185">Reference proteome</keyword>
<dbReference type="OrthoDB" id="3017409at2759"/>
<protein>
    <submittedName>
        <fullName evidence="2">Short-chain dehydrogenase/reductase family protein</fullName>
    </submittedName>
</protein>
<organism evidence="2 3">
    <name type="scientific">Mycena venus</name>
    <dbReference type="NCBI Taxonomy" id="2733690"/>
    <lineage>
        <taxon>Eukaryota</taxon>
        <taxon>Fungi</taxon>
        <taxon>Dikarya</taxon>
        <taxon>Basidiomycota</taxon>
        <taxon>Agaricomycotina</taxon>
        <taxon>Agaricomycetes</taxon>
        <taxon>Agaricomycetidae</taxon>
        <taxon>Agaricales</taxon>
        <taxon>Marasmiineae</taxon>
        <taxon>Mycenaceae</taxon>
        <taxon>Mycena</taxon>
    </lineage>
</organism>
<reference evidence="2" key="1">
    <citation type="submission" date="2020-05" db="EMBL/GenBank/DDBJ databases">
        <title>Mycena genomes resolve the evolution of fungal bioluminescence.</title>
        <authorList>
            <person name="Tsai I.J."/>
        </authorList>
    </citation>
    <scope>NUCLEOTIDE SEQUENCE</scope>
    <source>
        <strain evidence="2">CCC161011</strain>
    </source>
</reference>